<dbReference type="InterPro" id="IPR013786">
    <property type="entry name" value="AcylCoA_DH/ox_N"/>
</dbReference>
<evidence type="ECO:0000256" key="9">
    <source>
        <dbReference type="ARBA" id="ARBA00042660"/>
    </source>
</evidence>
<evidence type="ECO:0000259" key="13">
    <source>
        <dbReference type="Pfam" id="PF02771"/>
    </source>
</evidence>
<dbReference type="InterPro" id="IPR006091">
    <property type="entry name" value="Acyl-CoA_Oxase/DH_mid-dom"/>
</dbReference>
<keyword evidence="15" id="KW-1185">Reference proteome</keyword>
<evidence type="ECO:0000256" key="7">
    <source>
        <dbReference type="ARBA" id="ARBA00037085"/>
    </source>
</evidence>
<evidence type="ECO:0000256" key="6">
    <source>
        <dbReference type="ARBA" id="ARBA00023002"/>
    </source>
</evidence>
<evidence type="ECO:0000313" key="15">
    <source>
        <dbReference type="Proteomes" id="UP001168363"/>
    </source>
</evidence>
<feature type="domain" description="Acyl-CoA oxidase/dehydrogenase middle" evidence="12">
    <location>
        <begin position="127"/>
        <end position="224"/>
    </location>
</feature>
<dbReference type="SUPFAM" id="SSF47203">
    <property type="entry name" value="Acyl-CoA dehydrogenase C-terminal domain-like"/>
    <property type="match status" value="1"/>
</dbReference>
<comment type="similarity">
    <text evidence="3 10">Belongs to the acyl-CoA dehydrogenase family.</text>
</comment>
<dbReference type="Gene3D" id="2.40.110.10">
    <property type="entry name" value="Butyryl-CoA Dehydrogenase, subunit A, domain 2"/>
    <property type="match status" value="1"/>
</dbReference>
<dbReference type="InterPro" id="IPR009100">
    <property type="entry name" value="AcylCoA_DH/oxidase_NM_dom_sf"/>
</dbReference>
<dbReference type="SUPFAM" id="SSF56645">
    <property type="entry name" value="Acyl-CoA dehydrogenase NM domain-like"/>
    <property type="match status" value="1"/>
</dbReference>
<evidence type="ECO:0000259" key="12">
    <source>
        <dbReference type="Pfam" id="PF02770"/>
    </source>
</evidence>
<protein>
    <recommendedName>
        <fullName evidence="8">Acyl-[acyl-carrier-protein] dehydrogenase MbtN</fullName>
    </recommendedName>
    <alternativeName>
        <fullName evidence="9">Mycobactin synthase protein N</fullName>
    </alternativeName>
</protein>
<name>A0ABT8TZD3_9ACTN</name>
<dbReference type="InterPro" id="IPR009075">
    <property type="entry name" value="AcylCo_DH/oxidase_C"/>
</dbReference>
<evidence type="ECO:0000256" key="4">
    <source>
        <dbReference type="ARBA" id="ARBA00022630"/>
    </source>
</evidence>
<dbReference type="RefSeq" id="WP_056675128.1">
    <property type="nucleotide sequence ID" value="NZ_JAULSC010000031.1"/>
</dbReference>
<evidence type="ECO:0000256" key="1">
    <source>
        <dbReference type="ARBA" id="ARBA00001974"/>
    </source>
</evidence>
<keyword evidence="5 10" id="KW-0274">FAD</keyword>
<reference evidence="14" key="1">
    <citation type="submission" date="2023-06" db="EMBL/GenBank/DDBJ databases">
        <title>Genome sequence of Nocardioides sp. SOB44.</title>
        <authorList>
            <person name="Zhang G."/>
        </authorList>
    </citation>
    <scope>NUCLEOTIDE SEQUENCE</scope>
    <source>
        <strain evidence="14">SOB44</strain>
    </source>
</reference>
<evidence type="ECO:0000256" key="3">
    <source>
        <dbReference type="ARBA" id="ARBA00009347"/>
    </source>
</evidence>
<evidence type="ECO:0000256" key="10">
    <source>
        <dbReference type="RuleBase" id="RU362125"/>
    </source>
</evidence>
<dbReference type="InterPro" id="IPR037069">
    <property type="entry name" value="AcylCoA_DH/ox_N_sf"/>
</dbReference>
<dbReference type="PIRSF" id="PIRSF016578">
    <property type="entry name" value="HsaA"/>
    <property type="match status" value="1"/>
</dbReference>
<feature type="domain" description="Acyl-CoA dehydrogenase/oxidase C-terminal" evidence="11">
    <location>
        <begin position="241"/>
        <end position="386"/>
    </location>
</feature>
<evidence type="ECO:0000313" key="14">
    <source>
        <dbReference type="EMBL" id="MDO3397906.1"/>
    </source>
</evidence>
<evidence type="ECO:0000256" key="5">
    <source>
        <dbReference type="ARBA" id="ARBA00022827"/>
    </source>
</evidence>
<keyword evidence="4 10" id="KW-0285">Flavoprotein</keyword>
<evidence type="ECO:0000256" key="2">
    <source>
        <dbReference type="ARBA" id="ARBA00005102"/>
    </source>
</evidence>
<dbReference type="Proteomes" id="UP001168363">
    <property type="component" value="Unassembled WGS sequence"/>
</dbReference>
<comment type="function">
    <text evidence="7">Catalyzes the dehydrogenation at the alpha-beta position of ACP-bound acyl chains. This results in the introduction of a double bond in the lipidic chain, which is further transferred to the epsilon-amino group of lysine residue in the mycobactin core by MbtK.</text>
</comment>
<comment type="caution">
    <text evidence="14">The sequence shown here is derived from an EMBL/GenBank/DDBJ whole genome shotgun (WGS) entry which is preliminary data.</text>
</comment>
<dbReference type="EMBL" id="JAULSC010000031">
    <property type="protein sequence ID" value="MDO3397906.1"/>
    <property type="molecule type" value="Genomic_DNA"/>
</dbReference>
<dbReference type="PANTHER" id="PTHR48083:SF20">
    <property type="entry name" value="LONG-CHAIN SPECIFIC ACYL-COA DEHYDROGENASE, MITOCHONDRIAL"/>
    <property type="match status" value="1"/>
</dbReference>
<accession>A0ABT8TZD3</accession>
<proteinExistence type="inferred from homology"/>
<dbReference type="Pfam" id="PF00441">
    <property type="entry name" value="Acyl-CoA_dh_1"/>
    <property type="match status" value="1"/>
</dbReference>
<gene>
    <name evidence="14" type="ORF">QWJ41_19430</name>
</gene>
<dbReference type="PANTHER" id="PTHR48083">
    <property type="entry name" value="MEDIUM-CHAIN SPECIFIC ACYL-COA DEHYDROGENASE, MITOCHONDRIAL-RELATED"/>
    <property type="match status" value="1"/>
</dbReference>
<dbReference type="InterPro" id="IPR050741">
    <property type="entry name" value="Acyl-CoA_dehydrogenase"/>
</dbReference>
<keyword evidence="6 10" id="KW-0560">Oxidoreductase</keyword>
<evidence type="ECO:0000256" key="8">
    <source>
        <dbReference type="ARBA" id="ARBA00040394"/>
    </source>
</evidence>
<feature type="domain" description="Acyl-CoA dehydrogenase/oxidase N-terminal" evidence="13">
    <location>
        <begin position="12"/>
        <end position="123"/>
    </location>
</feature>
<evidence type="ECO:0000259" key="11">
    <source>
        <dbReference type="Pfam" id="PF00441"/>
    </source>
</evidence>
<dbReference type="Gene3D" id="1.10.540.10">
    <property type="entry name" value="Acyl-CoA dehydrogenase/oxidase, N-terminal domain"/>
    <property type="match status" value="1"/>
</dbReference>
<comment type="pathway">
    <text evidence="2">Siderophore biosynthesis; mycobactin biosynthesis.</text>
</comment>
<dbReference type="Gene3D" id="1.20.140.10">
    <property type="entry name" value="Butyryl-CoA Dehydrogenase, subunit A, domain 3"/>
    <property type="match status" value="1"/>
</dbReference>
<dbReference type="Pfam" id="PF02770">
    <property type="entry name" value="Acyl-CoA_dh_M"/>
    <property type="match status" value="1"/>
</dbReference>
<dbReference type="Pfam" id="PF02771">
    <property type="entry name" value="Acyl-CoA_dh_N"/>
    <property type="match status" value="1"/>
</dbReference>
<comment type="cofactor">
    <cofactor evidence="1 10">
        <name>FAD</name>
        <dbReference type="ChEBI" id="CHEBI:57692"/>
    </cofactor>
</comment>
<dbReference type="InterPro" id="IPR036250">
    <property type="entry name" value="AcylCo_DH-like_C"/>
</dbReference>
<organism evidence="14 15">
    <name type="scientific">Nocardioides cremeus</name>
    <dbReference type="NCBI Taxonomy" id="3058044"/>
    <lineage>
        <taxon>Bacteria</taxon>
        <taxon>Bacillati</taxon>
        <taxon>Actinomycetota</taxon>
        <taxon>Actinomycetes</taxon>
        <taxon>Propionibacteriales</taxon>
        <taxon>Nocardioidaceae</taxon>
        <taxon>Nocardioides</taxon>
    </lineage>
</organism>
<dbReference type="InterPro" id="IPR046373">
    <property type="entry name" value="Acyl-CoA_Oxase/DH_mid-dom_sf"/>
</dbReference>
<sequence>MILDDYRSPWLTEELDDLQQLTRTFLDKEVVPNQARWAEQHMVDRDFWRAAGRAGLLCISIPEEYGGGGATFAHEAIIAAEQAHVADDAWANSVHSTIVAHYVNAFGTQEQKLRWLPGMASGELVAAIAMTEPTTGSDLQRVRTRAVRDGDGYGYIINGSKTFISNGTHCDVLIIVARTSDEPGGRGLSLIVAETQDLPGFERGRVLEKIGMHGQDTRELAFVDMRVPAVNLLGGVEGRAFQQLMEQLPQERLIIAVTAAAAAETAVRHAIAYAKEREAFGETLLSFQNTRFVLAECAADALAARTLVDSCITRHVAGELDAAGASLAKFWCTDIQNKVVDRCLQVFGGYGYMMEYPIARMFAAARVQKIYGGTNEIMKELVARAL</sequence>